<dbReference type="GO" id="GO:0034976">
    <property type="term" value="P:response to endoplasmic reticulum stress"/>
    <property type="evidence" value="ECO:0000318"/>
    <property type="project" value="GO_Central"/>
</dbReference>
<name>A0A2A6C1T4_PRIPA</name>
<proteinExistence type="inferred from homology"/>
<dbReference type="AlphaFoldDB" id="A0A2A6C1T4"/>
<evidence type="ECO:0000313" key="2">
    <source>
        <dbReference type="EnsemblMetazoa" id="PPA40695.1"/>
    </source>
</evidence>
<reference evidence="3" key="1">
    <citation type="journal article" date="2008" name="Nat. Genet.">
        <title>The Pristionchus pacificus genome provides a unique perspective on nematode lifestyle and parasitism.</title>
        <authorList>
            <person name="Dieterich C."/>
            <person name="Clifton S.W."/>
            <person name="Schuster L.N."/>
            <person name="Chinwalla A."/>
            <person name="Delehaunty K."/>
            <person name="Dinkelacker I."/>
            <person name="Fulton L."/>
            <person name="Fulton R."/>
            <person name="Godfrey J."/>
            <person name="Minx P."/>
            <person name="Mitreva M."/>
            <person name="Roeseler W."/>
            <person name="Tian H."/>
            <person name="Witte H."/>
            <person name="Yang S.P."/>
            <person name="Wilson R.K."/>
            <person name="Sommer R.J."/>
        </authorList>
    </citation>
    <scope>NUCLEOTIDE SEQUENCE [LARGE SCALE GENOMIC DNA]</scope>
    <source>
        <strain evidence="3">PS312</strain>
    </source>
</reference>
<dbReference type="FunFam" id="3.40.30.10:FF:000454">
    <property type="entry name" value="Thioredoxin"/>
    <property type="match status" value="1"/>
</dbReference>
<dbReference type="EnsemblMetazoa" id="PPA40695.1">
    <property type="protein sequence ID" value="PPA40695.1"/>
    <property type="gene ID" value="WBGene00279064"/>
</dbReference>
<sequence length="508" mass="57880">MLNSTRIPLAPAAFSLIISTEILLIVISCICVPFISEAIYSAGHRNFRIQVRLISAIFFLTTAARFVLLYYQLFDVPLEDYDYVLIVANITRDASFGIPSFALERTLATLFWRWYERQTADTMAAFLLIELSNVLPAIVNSTGWLFDFWEFTFNVLFMMFSVALGGIVCAYYRNRLQICATQLFVSMYIYNRYTFRNLSITIAHYSVTKTLQIRENRRIMECLMFTGIPVGAVTAVGFSFFCYYEWAPIEWELSRYISIALFDLFVVHKFEFFRAGKPTEYTGGRDADAIVNWLEKKTGSAAVAIESSDDLNAFAEGNDTVANFEANLAKFAFDFTDLTTENIVSFNERFLAGELKQHLMSADVPEDWDTKPVKVLVGKNFNEVGKNSGEGLLVKFYARVARARLGSDKVLIAKVDSTQNEIGETTEEDKKGEHTELSCIMFIVLAFNMDSEFLRQFNNLKIIAVIRVLLRIKSPKYKKSVLKCAHVAQPGLDDTTQSYFNQYEAAWK</sequence>
<dbReference type="PANTHER" id="PTHR18929">
    <property type="entry name" value="PROTEIN DISULFIDE ISOMERASE"/>
    <property type="match status" value="1"/>
</dbReference>
<keyword evidence="3" id="KW-1185">Reference proteome</keyword>
<dbReference type="GO" id="GO:0003756">
    <property type="term" value="F:protein disulfide isomerase activity"/>
    <property type="evidence" value="ECO:0000318"/>
    <property type="project" value="GO_Central"/>
</dbReference>
<dbReference type="PANTHER" id="PTHR18929:SF240">
    <property type="entry name" value="PROTEIN DISULFIDE-ISOMERASE"/>
    <property type="match status" value="1"/>
</dbReference>
<accession>A0A8R1UTV6</accession>
<dbReference type="Gene3D" id="3.40.30.10">
    <property type="entry name" value="Glutaredoxin"/>
    <property type="match status" value="1"/>
</dbReference>
<organism evidence="2 3">
    <name type="scientific">Pristionchus pacificus</name>
    <name type="common">Parasitic nematode worm</name>
    <dbReference type="NCBI Taxonomy" id="54126"/>
    <lineage>
        <taxon>Eukaryota</taxon>
        <taxon>Metazoa</taxon>
        <taxon>Ecdysozoa</taxon>
        <taxon>Nematoda</taxon>
        <taxon>Chromadorea</taxon>
        <taxon>Rhabditida</taxon>
        <taxon>Rhabditina</taxon>
        <taxon>Diplogasteromorpha</taxon>
        <taxon>Diplogasteroidea</taxon>
        <taxon>Neodiplogasteridae</taxon>
        <taxon>Pristionchus</taxon>
    </lineage>
</organism>
<evidence type="ECO:0000256" key="1">
    <source>
        <dbReference type="ARBA" id="ARBA00006347"/>
    </source>
</evidence>
<evidence type="ECO:0000313" key="3">
    <source>
        <dbReference type="Proteomes" id="UP000005239"/>
    </source>
</evidence>
<reference evidence="2" key="2">
    <citation type="submission" date="2022-06" db="UniProtKB">
        <authorList>
            <consortium name="EnsemblMetazoa"/>
        </authorList>
    </citation>
    <scope>IDENTIFICATION</scope>
    <source>
        <strain evidence="2">PS312</strain>
    </source>
</reference>
<dbReference type="OrthoDB" id="8093007at2759"/>
<dbReference type="GO" id="GO:0006457">
    <property type="term" value="P:protein folding"/>
    <property type="evidence" value="ECO:0000318"/>
    <property type="project" value="GO_Central"/>
</dbReference>
<dbReference type="Proteomes" id="UP000005239">
    <property type="component" value="Unassembled WGS sequence"/>
</dbReference>
<accession>A0A2A6C1T4</accession>
<protein>
    <submittedName>
        <fullName evidence="2">Uncharacterized protein</fullName>
    </submittedName>
</protein>
<dbReference type="GO" id="GO:0005783">
    <property type="term" value="C:endoplasmic reticulum"/>
    <property type="evidence" value="ECO:0000318"/>
    <property type="project" value="GO_Central"/>
</dbReference>
<gene>
    <name evidence="2" type="primary">WBGene00279064</name>
</gene>
<comment type="similarity">
    <text evidence="1">Belongs to the protein disulfide isomerase family.</text>
</comment>